<dbReference type="SMART" id="SM00642">
    <property type="entry name" value="Aamy"/>
    <property type="match status" value="1"/>
</dbReference>
<keyword evidence="2" id="KW-0732">Signal</keyword>
<dbReference type="RefSeq" id="WP_374709382.1">
    <property type="nucleotide sequence ID" value="NZ_JAVDQG010000007.1"/>
</dbReference>
<evidence type="ECO:0000313" key="11">
    <source>
        <dbReference type="EMBL" id="MDR6226960.1"/>
    </source>
</evidence>
<dbReference type="InterPro" id="IPR011840">
    <property type="entry name" value="PulA_typeI"/>
</dbReference>
<comment type="similarity">
    <text evidence="1">Belongs to the glycosyl hydrolase 13 family.</text>
</comment>
<keyword evidence="3 11" id="KW-0378">Hydrolase</keyword>
<dbReference type="Gene3D" id="2.60.40.1180">
    <property type="entry name" value="Golgi alpha-mannosidase II"/>
    <property type="match status" value="1"/>
</dbReference>
<keyword evidence="5 11" id="KW-0326">Glycosidase</keyword>
<organism evidence="11 12">
    <name type="scientific">Desmospora profundinema</name>
    <dbReference type="NCBI Taxonomy" id="1571184"/>
    <lineage>
        <taxon>Bacteria</taxon>
        <taxon>Bacillati</taxon>
        <taxon>Bacillota</taxon>
        <taxon>Bacilli</taxon>
        <taxon>Bacillales</taxon>
        <taxon>Thermoactinomycetaceae</taxon>
        <taxon>Desmospora</taxon>
    </lineage>
</organism>
<dbReference type="InterPro" id="IPR004193">
    <property type="entry name" value="Glyco_hydro_13_N"/>
</dbReference>
<dbReference type="InterPro" id="IPR017853">
    <property type="entry name" value="GH"/>
</dbReference>
<evidence type="ECO:0000256" key="5">
    <source>
        <dbReference type="ARBA" id="ARBA00023295"/>
    </source>
</evidence>
<dbReference type="Pfam" id="PF03714">
    <property type="entry name" value="PUD"/>
    <property type="match status" value="1"/>
</dbReference>
<evidence type="ECO:0000256" key="1">
    <source>
        <dbReference type="ARBA" id="ARBA00008061"/>
    </source>
</evidence>
<dbReference type="InterPro" id="IPR013780">
    <property type="entry name" value="Glyco_hydro_b"/>
</dbReference>
<evidence type="ECO:0000256" key="9">
    <source>
        <dbReference type="ARBA" id="ARBA00031076"/>
    </source>
</evidence>
<dbReference type="NCBIfam" id="TIGR02104">
    <property type="entry name" value="pulA_typeI"/>
    <property type="match status" value="1"/>
</dbReference>
<dbReference type="SUPFAM" id="SSF51445">
    <property type="entry name" value="(Trans)glycosidases"/>
    <property type="match status" value="1"/>
</dbReference>
<dbReference type="Pfam" id="PF21653">
    <property type="entry name" value="pulA_all-beta"/>
    <property type="match status" value="1"/>
</dbReference>
<keyword evidence="4" id="KW-0106">Calcium</keyword>
<dbReference type="Gene3D" id="2.60.40.10">
    <property type="entry name" value="Immunoglobulins"/>
    <property type="match status" value="1"/>
</dbReference>
<dbReference type="CDD" id="cd02860">
    <property type="entry name" value="E_set_Pullulanase"/>
    <property type="match status" value="1"/>
</dbReference>
<gene>
    <name evidence="11" type="ORF">JOE21_002972</name>
</gene>
<dbReference type="Gene3D" id="2.60.40.1110">
    <property type="match status" value="1"/>
</dbReference>
<dbReference type="CDD" id="cd10315">
    <property type="entry name" value="CBM41_pullulanase"/>
    <property type="match status" value="1"/>
</dbReference>
<dbReference type="InterPro" id="IPR013784">
    <property type="entry name" value="Carb-bd-like_fold"/>
</dbReference>
<evidence type="ECO:0000256" key="2">
    <source>
        <dbReference type="ARBA" id="ARBA00022729"/>
    </source>
</evidence>
<keyword evidence="12" id="KW-1185">Reference proteome</keyword>
<dbReference type="PANTHER" id="PTHR43002">
    <property type="entry name" value="GLYCOGEN DEBRANCHING ENZYME"/>
    <property type="match status" value="1"/>
</dbReference>
<protein>
    <recommendedName>
        <fullName evidence="7">pullulanase</fullName>
        <ecNumber evidence="7">3.2.1.41</ecNumber>
    </recommendedName>
    <alternativeName>
        <fullName evidence="8">Alpha-dextrin endo-1,6-alpha-glucosidase</fullName>
    </alternativeName>
    <alternativeName>
        <fullName evidence="9">Pullulan 6-glucanohydrolase</fullName>
    </alternativeName>
</protein>
<sequence length="862" mass="98158">MTHRGFRKSVFIALSLFLLMGSLFFTLPVQTVALEEETVDVIVHYWRFGGDYDGWNLWAWAEGKDGQAFSFTEEDAYGKVARFQISGLRAGDRIGLLPRRSTPDNDWAEKDYIDRYISKWDEANGQVEVWILQGEETVYYSEDEVDRSPRIVEASMDDWDTLTLRTNQPIDWRGVEDRITLSDGFGIQSIESPNPDQEKTNRIIIHTDRQMDISQPPRLTLEGYGEKTVTAGKVVRTDAFDERYAYNGKLGPLFSKKKTDFRLWAPTARKAQLVVYDYWDDENGKAIDMKPGKRGTWHASLPGNRHGLIYTYRVQIGDDWNEAVDPYAKGVTVNGDKGVVLDMKRTNPKRWKPKKKPKFAEPTDAIIYELHVRDLSIHPESGIKRKGTFLGVTEKGTRGPGGVKTGLDHIKDLGVTHVQFLPIYDYATVDETRLDEPQYNWGYDPKNYNAPEGSYATNPYNPVTRIRELKQMVQTLHNEDLRVVMDVVYNHVYDAEASHFHQLVPGYYFRYNEDGTLANGSGVGNDTASERAMMRKFIVESVSFWAKEYNLDGFRFDLMGIHDVDTMNEVRKALDQIDPSIVIIGEGWDLNTPLSPERKANQKNAKKMERIAHFNDHIRDGLKGSVFDEADSGFVNGKPGMEQEIQRGITGGIDYSEELSTFAESPNQTVTYVEAHDNHTLWDKLELTQPDASKEERIQMHKLATSVVLTSQGISFLHAGQEFMRTKYGDENSYKSPDEINRLDWERRAAFDNEVRYAKGLIQLRQAKPQFRLSDPDEIRKRLTFLNAPENTVAYSLAGQKRQKTLVVVHNANADAVKVTLPSKGSWNVLVNGYKAGTKPLDVVKGNTVTVDPRSTWVLEAK</sequence>
<accession>A0ABU1IT67</accession>
<dbReference type="InterPro" id="IPR049117">
    <property type="entry name" value="pulA_all-beta"/>
</dbReference>
<dbReference type="InterPro" id="IPR005323">
    <property type="entry name" value="CBM41_pullulanase"/>
</dbReference>
<reference evidence="11 12" key="1">
    <citation type="submission" date="2023-07" db="EMBL/GenBank/DDBJ databases">
        <title>Genomic Encyclopedia of Type Strains, Phase IV (KMG-IV): sequencing the most valuable type-strain genomes for metagenomic binning, comparative biology and taxonomic classification.</title>
        <authorList>
            <person name="Goeker M."/>
        </authorList>
    </citation>
    <scope>NUCLEOTIDE SEQUENCE [LARGE SCALE GENOMIC DNA]</scope>
    <source>
        <strain evidence="11 12">DSM 45903</strain>
    </source>
</reference>
<dbReference type="SUPFAM" id="SSF49452">
    <property type="entry name" value="Starch-binding domain-like"/>
    <property type="match status" value="1"/>
</dbReference>
<name>A0ABU1IT67_9BACL</name>
<dbReference type="EC" id="3.2.1.41" evidence="7"/>
<dbReference type="Gene3D" id="3.20.20.80">
    <property type="entry name" value="Glycosidases"/>
    <property type="match status" value="1"/>
</dbReference>
<evidence type="ECO:0000256" key="8">
    <source>
        <dbReference type="ARBA" id="ARBA00029618"/>
    </source>
</evidence>
<evidence type="ECO:0000256" key="3">
    <source>
        <dbReference type="ARBA" id="ARBA00022801"/>
    </source>
</evidence>
<evidence type="ECO:0000313" key="12">
    <source>
        <dbReference type="Proteomes" id="UP001185012"/>
    </source>
</evidence>
<dbReference type="Pfam" id="PF02922">
    <property type="entry name" value="CBM_48"/>
    <property type="match status" value="1"/>
</dbReference>
<dbReference type="EMBL" id="JAVDQG010000007">
    <property type="protein sequence ID" value="MDR6226960.1"/>
    <property type="molecule type" value="Genomic_DNA"/>
</dbReference>
<dbReference type="SUPFAM" id="SSF81296">
    <property type="entry name" value="E set domains"/>
    <property type="match status" value="1"/>
</dbReference>
<dbReference type="Proteomes" id="UP001185012">
    <property type="component" value="Unassembled WGS sequence"/>
</dbReference>
<comment type="caution">
    <text evidence="11">The sequence shown here is derived from an EMBL/GenBank/DDBJ whole genome shotgun (WGS) entry which is preliminary data.</text>
</comment>
<dbReference type="InterPro" id="IPR006047">
    <property type="entry name" value="GH13_cat_dom"/>
</dbReference>
<evidence type="ECO:0000259" key="10">
    <source>
        <dbReference type="SMART" id="SM00642"/>
    </source>
</evidence>
<evidence type="ECO:0000256" key="4">
    <source>
        <dbReference type="ARBA" id="ARBA00022837"/>
    </source>
</evidence>
<dbReference type="Pfam" id="PF00128">
    <property type="entry name" value="Alpha-amylase"/>
    <property type="match status" value="1"/>
</dbReference>
<dbReference type="SUPFAM" id="SSF51011">
    <property type="entry name" value="Glycosyl hydrolase domain"/>
    <property type="match status" value="1"/>
</dbReference>
<dbReference type="CDD" id="cd11341">
    <property type="entry name" value="AmyAc_Pullulanase_LD-like"/>
    <property type="match status" value="1"/>
</dbReference>
<dbReference type="InterPro" id="IPR014756">
    <property type="entry name" value="Ig_E-set"/>
</dbReference>
<dbReference type="InterPro" id="IPR013783">
    <property type="entry name" value="Ig-like_fold"/>
</dbReference>
<proteinExistence type="inferred from homology"/>
<dbReference type="GO" id="GO:0051060">
    <property type="term" value="F:pullulanase activity"/>
    <property type="evidence" value="ECO:0007669"/>
    <property type="project" value="UniProtKB-EC"/>
</dbReference>
<feature type="domain" description="Glycosyl hydrolase family 13 catalytic" evidence="10">
    <location>
        <begin position="376"/>
        <end position="765"/>
    </location>
</feature>
<evidence type="ECO:0000256" key="6">
    <source>
        <dbReference type="ARBA" id="ARBA00023965"/>
    </source>
</evidence>
<evidence type="ECO:0000256" key="7">
    <source>
        <dbReference type="ARBA" id="ARBA00024062"/>
    </source>
</evidence>
<comment type="catalytic activity">
    <reaction evidence="6">
        <text>Hydrolysis of (1-&gt;6)-alpha-D-glucosidic linkages in pullulan, amylopectin and glycogen, and in the alpha- and beta-limit dextrins of amylopectin and glycogen.</text>
        <dbReference type="EC" id="3.2.1.41"/>
    </reaction>
</comment>